<feature type="transmembrane region" description="Helical" evidence="2">
    <location>
        <begin position="70"/>
        <end position="89"/>
    </location>
</feature>
<keyword evidence="1" id="KW-0677">Repeat</keyword>
<keyword evidence="2" id="KW-1133">Transmembrane helix</keyword>
<dbReference type="Gene3D" id="2.160.20.80">
    <property type="entry name" value="E3 ubiquitin-protein ligase SopA"/>
    <property type="match status" value="2"/>
</dbReference>
<keyword evidence="2" id="KW-0472">Membrane</keyword>
<dbReference type="PANTHER" id="PTHR47485">
    <property type="entry name" value="THYLAKOID LUMENAL 17.4 KDA PROTEIN, CHLOROPLASTIC"/>
    <property type="match status" value="1"/>
</dbReference>
<dbReference type="Proteomes" id="UP001428817">
    <property type="component" value="Unassembled WGS sequence"/>
</dbReference>
<sequence>MTDEAAVTGGGSDTRRLIRLAVLAVALVLGLAVLAWVKVPDLYPASTAKDVTLLAAAESARSQAIVTTRASVLAALAGLGALVTIAINYRNSRTAAHTLAITNQTFRIQQRGHLTDRYTRAIEQLGNSESIAIRLGGIYALEQIAVDTDRPGDQATVGEVLSAFFRHSIAQLGTPTRSVTDSSTPEAPQIPPLELSMDVLAALSVLSRLPRREGVDRADLGAAARNVNLTPALKPHADLTASELAHVRLADARLTGAHLDDARLDGAILTGAHLDNAQLARVDLTSADLTDAILASARLVDTRLTDANLTGATLTKADLTKADLTGAKLTKADLTGADLTRADLTRADFTGARLTGAHLSGAQLWYANLTYAYLKDAGLSLANLTGVNLTDAKLTGALLMGAHFTNADLTRADLTGADLTDADLANTRGLLRSQLTQAQTRAVASLPTNWLEESSTGE</sequence>
<dbReference type="InterPro" id="IPR001646">
    <property type="entry name" value="5peptide_repeat"/>
</dbReference>
<keyword evidence="4" id="KW-1185">Reference proteome</keyword>
<evidence type="ECO:0008006" key="5">
    <source>
        <dbReference type="Google" id="ProtNLM"/>
    </source>
</evidence>
<evidence type="ECO:0000313" key="3">
    <source>
        <dbReference type="EMBL" id="GAA5167640.1"/>
    </source>
</evidence>
<evidence type="ECO:0000313" key="4">
    <source>
        <dbReference type="Proteomes" id="UP001428817"/>
    </source>
</evidence>
<dbReference type="EMBL" id="BAABJP010000039">
    <property type="protein sequence ID" value="GAA5167640.1"/>
    <property type="molecule type" value="Genomic_DNA"/>
</dbReference>
<dbReference type="SUPFAM" id="SSF141571">
    <property type="entry name" value="Pentapeptide repeat-like"/>
    <property type="match status" value="2"/>
</dbReference>
<comment type="caution">
    <text evidence="3">The sequence shown here is derived from an EMBL/GenBank/DDBJ whole genome shotgun (WGS) entry which is preliminary data.</text>
</comment>
<gene>
    <name evidence="3" type="ORF">GCM10023321_60560</name>
</gene>
<dbReference type="Pfam" id="PF00805">
    <property type="entry name" value="Pentapeptide"/>
    <property type="match status" value="3"/>
</dbReference>
<feature type="transmembrane region" description="Helical" evidence="2">
    <location>
        <begin position="17"/>
        <end position="37"/>
    </location>
</feature>
<accession>A0ABP9QUN0</accession>
<protein>
    <recommendedName>
        <fullName evidence="5">Pentapeptide repeat-containing protein</fullName>
    </recommendedName>
</protein>
<name>A0ABP9QUN0_9PSEU</name>
<proteinExistence type="predicted"/>
<dbReference type="PANTHER" id="PTHR47485:SF1">
    <property type="entry name" value="THYLAKOID LUMENAL 17.4 KDA PROTEIN, CHLOROPLASTIC"/>
    <property type="match status" value="1"/>
</dbReference>
<organism evidence="3 4">
    <name type="scientific">Pseudonocardia eucalypti</name>
    <dbReference type="NCBI Taxonomy" id="648755"/>
    <lineage>
        <taxon>Bacteria</taxon>
        <taxon>Bacillati</taxon>
        <taxon>Actinomycetota</taxon>
        <taxon>Actinomycetes</taxon>
        <taxon>Pseudonocardiales</taxon>
        <taxon>Pseudonocardiaceae</taxon>
        <taxon>Pseudonocardia</taxon>
    </lineage>
</organism>
<reference evidence="4" key="1">
    <citation type="journal article" date="2019" name="Int. J. Syst. Evol. Microbiol.">
        <title>The Global Catalogue of Microorganisms (GCM) 10K type strain sequencing project: providing services to taxonomists for standard genome sequencing and annotation.</title>
        <authorList>
            <consortium name="The Broad Institute Genomics Platform"/>
            <consortium name="The Broad Institute Genome Sequencing Center for Infectious Disease"/>
            <person name="Wu L."/>
            <person name="Ma J."/>
        </authorList>
    </citation>
    <scope>NUCLEOTIDE SEQUENCE [LARGE SCALE GENOMIC DNA]</scope>
    <source>
        <strain evidence="4">JCM 18303</strain>
    </source>
</reference>
<keyword evidence="2" id="KW-0812">Transmembrane</keyword>
<evidence type="ECO:0000256" key="2">
    <source>
        <dbReference type="SAM" id="Phobius"/>
    </source>
</evidence>
<evidence type="ECO:0000256" key="1">
    <source>
        <dbReference type="ARBA" id="ARBA00022737"/>
    </source>
</evidence>